<evidence type="ECO:0000256" key="1">
    <source>
        <dbReference type="SAM" id="Phobius"/>
    </source>
</evidence>
<dbReference type="AlphaFoldDB" id="A0A2S2BRY7"/>
<sequence>MIAALEARTALSPLRLVLRLDAVVTGANGLAYLVAAGLLDGLLGPTTGFLRVIGVFLLAFAVGVWSVSAPDRPRTAAVEAVIVANAAWVVASLALVLAGWQHLTTAGAAWAVLQAAVVGAFAALQGWTLARR</sequence>
<dbReference type="KEGG" id="roz:CBI38_06985"/>
<evidence type="ECO:0000313" key="2">
    <source>
        <dbReference type="EMBL" id="AWK71361.1"/>
    </source>
</evidence>
<proteinExistence type="predicted"/>
<feature type="transmembrane region" description="Helical" evidence="1">
    <location>
        <begin position="49"/>
        <end position="68"/>
    </location>
</feature>
<organism evidence="2 3">
    <name type="scientific">Rhodococcus oxybenzonivorans</name>
    <dbReference type="NCBI Taxonomy" id="1990687"/>
    <lineage>
        <taxon>Bacteria</taxon>
        <taxon>Bacillati</taxon>
        <taxon>Actinomycetota</taxon>
        <taxon>Actinomycetes</taxon>
        <taxon>Mycobacteriales</taxon>
        <taxon>Nocardiaceae</taxon>
        <taxon>Rhodococcus</taxon>
    </lineage>
</organism>
<accession>A0A2S2BRY7</accession>
<gene>
    <name evidence="2" type="ORF">CBI38_06985</name>
</gene>
<dbReference type="Proteomes" id="UP000245711">
    <property type="component" value="Chromosome"/>
</dbReference>
<reference evidence="2 3" key="1">
    <citation type="submission" date="2017-05" db="EMBL/GenBank/DDBJ databases">
        <title>Isolation of Rhodococcus sp. S2-17 biodegrading of BP-3.</title>
        <authorList>
            <person name="Lee Y."/>
            <person name="Kim K.H."/>
            <person name="Chun B.H."/>
            <person name="Jung H.S."/>
            <person name="Jeon C.O."/>
        </authorList>
    </citation>
    <scope>NUCLEOTIDE SEQUENCE [LARGE SCALE GENOMIC DNA]</scope>
    <source>
        <strain evidence="2 3">S2-17</strain>
    </source>
</reference>
<dbReference type="RefSeq" id="WP_109327561.1">
    <property type="nucleotide sequence ID" value="NZ_CP021354.1"/>
</dbReference>
<evidence type="ECO:0000313" key="3">
    <source>
        <dbReference type="Proteomes" id="UP000245711"/>
    </source>
</evidence>
<feature type="transmembrane region" description="Helical" evidence="1">
    <location>
        <begin position="107"/>
        <end position="130"/>
    </location>
</feature>
<keyword evidence="1" id="KW-1133">Transmembrane helix</keyword>
<dbReference type="EMBL" id="CP021354">
    <property type="protein sequence ID" value="AWK71361.1"/>
    <property type="molecule type" value="Genomic_DNA"/>
</dbReference>
<keyword evidence="1" id="KW-0472">Membrane</keyword>
<feature type="transmembrane region" description="Helical" evidence="1">
    <location>
        <begin position="20"/>
        <end position="43"/>
    </location>
</feature>
<evidence type="ECO:0008006" key="4">
    <source>
        <dbReference type="Google" id="ProtNLM"/>
    </source>
</evidence>
<name>A0A2S2BRY7_9NOCA</name>
<protein>
    <recommendedName>
        <fullName evidence="4">Integral membrane protein</fullName>
    </recommendedName>
</protein>
<dbReference type="OrthoDB" id="4566092at2"/>
<keyword evidence="3" id="KW-1185">Reference proteome</keyword>
<feature type="transmembrane region" description="Helical" evidence="1">
    <location>
        <begin position="80"/>
        <end position="101"/>
    </location>
</feature>
<keyword evidence="1" id="KW-0812">Transmembrane</keyword>